<gene>
    <name evidence="2" type="ORF">QE417_000385</name>
</gene>
<keyword evidence="1" id="KW-0472">Membrane</keyword>
<evidence type="ECO:0000313" key="2">
    <source>
        <dbReference type="EMBL" id="MDT3401313.1"/>
    </source>
</evidence>
<dbReference type="RefSeq" id="WP_311947170.1">
    <property type="nucleotide sequence ID" value="NZ_JAVLVU010000001.1"/>
</dbReference>
<feature type="transmembrane region" description="Helical" evidence="1">
    <location>
        <begin position="6"/>
        <end position="25"/>
    </location>
</feature>
<evidence type="ECO:0000256" key="1">
    <source>
        <dbReference type="SAM" id="Phobius"/>
    </source>
</evidence>
<accession>A0ABU3GNF3</accession>
<protein>
    <submittedName>
        <fullName evidence="2">Uncharacterized protein</fullName>
    </submittedName>
</protein>
<evidence type="ECO:0000313" key="3">
    <source>
        <dbReference type="Proteomes" id="UP001258315"/>
    </source>
</evidence>
<organism evidence="2 3">
    <name type="scientific">Mucilaginibacter terrae</name>
    <dbReference type="NCBI Taxonomy" id="1955052"/>
    <lineage>
        <taxon>Bacteria</taxon>
        <taxon>Pseudomonadati</taxon>
        <taxon>Bacteroidota</taxon>
        <taxon>Sphingobacteriia</taxon>
        <taxon>Sphingobacteriales</taxon>
        <taxon>Sphingobacteriaceae</taxon>
        <taxon>Mucilaginibacter</taxon>
    </lineage>
</organism>
<proteinExistence type="predicted"/>
<dbReference type="EMBL" id="JAVLVU010000001">
    <property type="protein sequence ID" value="MDT3401313.1"/>
    <property type="molecule type" value="Genomic_DNA"/>
</dbReference>
<keyword evidence="1" id="KW-0812">Transmembrane</keyword>
<sequence>METYVFVFTHIIKAGCALVIFAYALSPVFEQARERFPLRTFNNGEVEKEGRLNNMSFRDLLPPIAGMLLLIAGLLSF</sequence>
<dbReference type="Proteomes" id="UP001258315">
    <property type="component" value="Unassembled WGS sequence"/>
</dbReference>
<keyword evidence="3" id="KW-1185">Reference proteome</keyword>
<reference evidence="3" key="1">
    <citation type="submission" date="2023-07" db="EMBL/GenBank/DDBJ databases">
        <title>Functional and genomic diversity of the sorghum phyllosphere microbiome.</title>
        <authorList>
            <person name="Shade A."/>
        </authorList>
    </citation>
    <scope>NUCLEOTIDE SEQUENCE [LARGE SCALE GENOMIC DNA]</scope>
    <source>
        <strain evidence="3">SORGH_AS_0422</strain>
    </source>
</reference>
<keyword evidence="1" id="KW-1133">Transmembrane helix</keyword>
<comment type="caution">
    <text evidence="2">The sequence shown here is derived from an EMBL/GenBank/DDBJ whole genome shotgun (WGS) entry which is preliminary data.</text>
</comment>
<name>A0ABU3GNF3_9SPHI</name>